<proteinExistence type="predicted"/>
<dbReference type="RefSeq" id="WP_199598978.1">
    <property type="nucleotide sequence ID" value="NZ_JAEHJZ010000021.1"/>
</dbReference>
<organism evidence="1 2">
    <name type="scientific">Gelidibacter salicanalis</name>
    <dbReference type="NCBI Taxonomy" id="291193"/>
    <lineage>
        <taxon>Bacteria</taxon>
        <taxon>Pseudomonadati</taxon>
        <taxon>Bacteroidota</taxon>
        <taxon>Flavobacteriia</taxon>
        <taxon>Flavobacteriales</taxon>
        <taxon>Flavobacteriaceae</taxon>
        <taxon>Gelidibacter</taxon>
    </lineage>
</organism>
<sequence>MKNTNIGESVPSTLVIAENGSLIDTFRHMEVINLESYSKNFYALVGVFYQQVLLNIS</sequence>
<evidence type="ECO:0000313" key="1">
    <source>
        <dbReference type="EMBL" id="MBJ7880943.1"/>
    </source>
</evidence>
<evidence type="ECO:0000313" key="2">
    <source>
        <dbReference type="Proteomes" id="UP000662373"/>
    </source>
</evidence>
<dbReference type="EMBL" id="JAEHJZ010000021">
    <property type="protein sequence ID" value="MBJ7880943.1"/>
    <property type="molecule type" value="Genomic_DNA"/>
</dbReference>
<comment type="caution">
    <text evidence="1">The sequence shown here is derived from an EMBL/GenBank/DDBJ whole genome shotgun (WGS) entry which is preliminary data.</text>
</comment>
<name>A0A934KVD3_9FLAO</name>
<dbReference type="Proteomes" id="UP000662373">
    <property type="component" value="Unassembled WGS sequence"/>
</dbReference>
<dbReference type="AlphaFoldDB" id="A0A934KVD3"/>
<keyword evidence="2" id="KW-1185">Reference proteome</keyword>
<reference evidence="1 2" key="1">
    <citation type="submission" date="2020-09" db="EMBL/GenBank/DDBJ databases">
        <title>Draft genome of Gelidibacter salicanalis PAMC21136.</title>
        <authorList>
            <person name="Park H."/>
        </authorList>
    </citation>
    <scope>NUCLEOTIDE SEQUENCE [LARGE SCALE GENOMIC DNA]</scope>
    <source>
        <strain evidence="1 2">PAMC21136</strain>
    </source>
</reference>
<protein>
    <submittedName>
        <fullName evidence="1">Uncharacterized protein</fullName>
    </submittedName>
</protein>
<accession>A0A934KVD3</accession>
<gene>
    <name evidence="1" type="ORF">JEM65_09825</name>
</gene>